<dbReference type="RefSeq" id="WP_380849379.1">
    <property type="nucleotide sequence ID" value="NZ_JBHSFP010000037.1"/>
</dbReference>
<organism evidence="3 4">
    <name type="scientific">Sphaerisporangium dianthi</name>
    <dbReference type="NCBI Taxonomy" id="1436120"/>
    <lineage>
        <taxon>Bacteria</taxon>
        <taxon>Bacillati</taxon>
        <taxon>Actinomycetota</taxon>
        <taxon>Actinomycetes</taxon>
        <taxon>Streptosporangiales</taxon>
        <taxon>Streptosporangiaceae</taxon>
        <taxon>Sphaerisporangium</taxon>
    </lineage>
</organism>
<proteinExistence type="predicted"/>
<feature type="domain" description="NADP-dependent oxidoreductase" evidence="2">
    <location>
        <begin position="15"/>
        <end position="305"/>
    </location>
</feature>
<gene>
    <name evidence="3" type="ORF">ACFO60_34520</name>
</gene>
<evidence type="ECO:0000256" key="1">
    <source>
        <dbReference type="ARBA" id="ARBA00023002"/>
    </source>
</evidence>
<evidence type="ECO:0000259" key="2">
    <source>
        <dbReference type="Pfam" id="PF00248"/>
    </source>
</evidence>
<dbReference type="PANTHER" id="PTHR43625">
    <property type="entry name" value="AFLATOXIN B1 ALDEHYDE REDUCTASE"/>
    <property type="match status" value="1"/>
</dbReference>
<evidence type="ECO:0000313" key="3">
    <source>
        <dbReference type="EMBL" id="MFC4535908.1"/>
    </source>
</evidence>
<sequence>MRTTVLPDGLEVGSIGLGCMSMSHAYTPLERDDAESARVLNRAADLGVTLFDTADVYGPRTNEELIGRALRARRDEVVLATKCGLVSGPGGVLSRNGRPEYVRAACEASLARLDTDRVDLLQLHRVDPAVPLEETWGAMAKLVTDGKALRLGISHASVEELDRAHAVHPVAAVQYELSIWADYTLHDVLPWCRAHGVAFLAFSPIGRGYLSGRLAATAFGADDSRSRDPRFTVEAMAANADIARAVRAVADRRGATPAQVAIAWVLAQGPEVIPIPGTKKMRWLEENAAAAEVELDAEDLRELAAVPAPVGHRRWS</sequence>
<dbReference type="InterPro" id="IPR050791">
    <property type="entry name" value="Aldo-Keto_reductase"/>
</dbReference>
<dbReference type="Pfam" id="PF00248">
    <property type="entry name" value="Aldo_ket_red"/>
    <property type="match status" value="1"/>
</dbReference>
<comment type="caution">
    <text evidence="3">The sequence shown here is derived from an EMBL/GenBank/DDBJ whole genome shotgun (WGS) entry which is preliminary data.</text>
</comment>
<dbReference type="EMBL" id="JBHSFP010000037">
    <property type="protein sequence ID" value="MFC4535908.1"/>
    <property type="molecule type" value="Genomic_DNA"/>
</dbReference>
<accession>A0ABV9CSG8</accession>
<keyword evidence="4" id="KW-1185">Reference proteome</keyword>
<dbReference type="Proteomes" id="UP001596004">
    <property type="component" value="Unassembled WGS sequence"/>
</dbReference>
<keyword evidence="1" id="KW-0560">Oxidoreductase</keyword>
<dbReference type="InterPro" id="IPR036812">
    <property type="entry name" value="NAD(P)_OxRdtase_dom_sf"/>
</dbReference>
<dbReference type="InterPro" id="IPR023210">
    <property type="entry name" value="NADP_OxRdtase_dom"/>
</dbReference>
<dbReference type="Gene3D" id="3.20.20.100">
    <property type="entry name" value="NADP-dependent oxidoreductase domain"/>
    <property type="match status" value="1"/>
</dbReference>
<protein>
    <submittedName>
        <fullName evidence="3">Aldo/keto reductase</fullName>
    </submittedName>
</protein>
<dbReference type="PANTHER" id="PTHR43625:SF40">
    <property type="entry name" value="ALDO-KETO REDUCTASE YAKC [NADP(+)]"/>
    <property type="match status" value="1"/>
</dbReference>
<name>A0ABV9CSG8_9ACTN</name>
<reference evidence="4" key="1">
    <citation type="journal article" date="2019" name="Int. J. Syst. Evol. Microbiol.">
        <title>The Global Catalogue of Microorganisms (GCM) 10K type strain sequencing project: providing services to taxonomists for standard genome sequencing and annotation.</title>
        <authorList>
            <consortium name="The Broad Institute Genomics Platform"/>
            <consortium name="The Broad Institute Genome Sequencing Center for Infectious Disease"/>
            <person name="Wu L."/>
            <person name="Ma J."/>
        </authorList>
    </citation>
    <scope>NUCLEOTIDE SEQUENCE [LARGE SCALE GENOMIC DNA]</scope>
    <source>
        <strain evidence="4">CGMCC 4.7132</strain>
    </source>
</reference>
<evidence type="ECO:0000313" key="4">
    <source>
        <dbReference type="Proteomes" id="UP001596004"/>
    </source>
</evidence>
<dbReference type="SUPFAM" id="SSF51430">
    <property type="entry name" value="NAD(P)-linked oxidoreductase"/>
    <property type="match status" value="1"/>
</dbReference>